<reference evidence="2" key="1">
    <citation type="journal article" date="2020" name="Genome Biol.">
        <title>Gamete binning: chromosome-level and haplotype-resolved genome assembly enabled by high-throughput single-cell sequencing of gamete genomes.</title>
        <authorList>
            <person name="Campoy J.A."/>
            <person name="Sun H."/>
            <person name="Goel M."/>
            <person name="Jiao W.-B."/>
            <person name="Folz-Donahue K."/>
            <person name="Wang N."/>
            <person name="Rubio M."/>
            <person name="Liu C."/>
            <person name="Kukat C."/>
            <person name="Ruiz D."/>
            <person name="Huettel B."/>
            <person name="Schneeberger K."/>
        </authorList>
    </citation>
    <scope>NUCLEOTIDE SEQUENCE [LARGE SCALE GENOMIC DNA]</scope>
    <source>
        <strain evidence="2">cv. Rojo Pasion</strain>
    </source>
</reference>
<dbReference type="Proteomes" id="UP000507245">
    <property type="component" value="Unassembled WGS sequence"/>
</dbReference>
<keyword evidence="2" id="KW-1185">Reference proteome</keyword>
<sequence>MRICGAGWSSGPLRETRSQSLEKSYGKFVATRHPHLLLFHVKHSGGLTILYMANETATRMSSYGVSLISWDEEVGSGGERDKRGRFNGGSKGMDRCIGGAVVKMGDFLEEEELLV</sequence>
<dbReference type="EMBL" id="CAEKKB010000006">
    <property type="protein sequence ID" value="CAB4313621.1"/>
    <property type="molecule type" value="Genomic_DNA"/>
</dbReference>
<name>A0A6J5XKQ8_PRUAR</name>
<dbReference type="AlphaFoldDB" id="A0A6J5XKQ8"/>
<proteinExistence type="predicted"/>
<protein>
    <submittedName>
        <fullName evidence="1">Uncharacterized protein</fullName>
    </submittedName>
</protein>
<accession>A0A6J5XKQ8</accession>
<evidence type="ECO:0000313" key="2">
    <source>
        <dbReference type="Proteomes" id="UP000507245"/>
    </source>
</evidence>
<organism evidence="1 2">
    <name type="scientific">Prunus armeniaca</name>
    <name type="common">Apricot</name>
    <name type="synonym">Armeniaca vulgaris</name>
    <dbReference type="NCBI Taxonomy" id="36596"/>
    <lineage>
        <taxon>Eukaryota</taxon>
        <taxon>Viridiplantae</taxon>
        <taxon>Streptophyta</taxon>
        <taxon>Embryophyta</taxon>
        <taxon>Tracheophyta</taxon>
        <taxon>Spermatophyta</taxon>
        <taxon>Magnoliopsida</taxon>
        <taxon>eudicotyledons</taxon>
        <taxon>Gunneridae</taxon>
        <taxon>Pentapetalae</taxon>
        <taxon>rosids</taxon>
        <taxon>fabids</taxon>
        <taxon>Rosales</taxon>
        <taxon>Rosaceae</taxon>
        <taxon>Amygdaloideae</taxon>
        <taxon>Amygdaleae</taxon>
        <taxon>Prunus</taxon>
    </lineage>
</organism>
<evidence type="ECO:0000313" key="1">
    <source>
        <dbReference type="EMBL" id="CAB4313621.1"/>
    </source>
</evidence>
<gene>
    <name evidence="1" type="ORF">ORAREDHAP_LOCUS36913</name>
</gene>